<evidence type="ECO:0000313" key="2">
    <source>
        <dbReference type="EMBL" id="VCU69963.1"/>
    </source>
</evidence>
<evidence type="ECO:0008006" key="4">
    <source>
        <dbReference type="Google" id="ProtNLM"/>
    </source>
</evidence>
<dbReference type="OrthoDB" id="6506350at2"/>
<dbReference type="AlphaFoldDB" id="A0A3P4B0Y6"/>
<accession>A0A3P4B0Y6</accession>
<dbReference type="RefSeq" id="WP_124079468.1">
    <property type="nucleotide sequence ID" value="NZ_UWPJ01000016.1"/>
</dbReference>
<reference evidence="2 3" key="1">
    <citation type="submission" date="2018-10" db="EMBL/GenBank/DDBJ databases">
        <authorList>
            <person name="Criscuolo A."/>
        </authorList>
    </citation>
    <scope>NUCLEOTIDE SEQUENCE [LARGE SCALE GENOMIC DNA]</scope>
    <source>
        <strain evidence="2">DnA1</strain>
    </source>
</reference>
<dbReference type="Proteomes" id="UP000277294">
    <property type="component" value="Unassembled WGS sequence"/>
</dbReference>
<dbReference type="InterPro" id="IPR018841">
    <property type="entry name" value="DUF2442"/>
</dbReference>
<organism evidence="2 3">
    <name type="scientific">Pigmentiphaga humi</name>
    <dbReference type="NCBI Taxonomy" id="2478468"/>
    <lineage>
        <taxon>Bacteria</taxon>
        <taxon>Pseudomonadati</taxon>
        <taxon>Pseudomonadota</taxon>
        <taxon>Betaproteobacteria</taxon>
        <taxon>Burkholderiales</taxon>
        <taxon>Alcaligenaceae</taxon>
        <taxon>Pigmentiphaga</taxon>
    </lineage>
</organism>
<feature type="compositionally biased region" description="Basic residues" evidence="1">
    <location>
        <begin position="143"/>
        <end position="154"/>
    </location>
</feature>
<proteinExistence type="predicted"/>
<dbReference type="EMBL" id="UWPJ01000016">
    <property type="protein sequence ID" value="VCU69963.1"/>
    <property type="molecule type" value="Genomic_DNA"/>
</dbReference>
<name>A0A3P4B0Y6_9BURK</name>
<keyword evidence="3" id="KW-1185">Reference proteome</keyword>
<gene>
    <name evidence="2" type="ORF">PIGHUM_02029</name>
</gene>
<evidence type="ECO:0000313" key="3">
    <source>
        <dbReference type="Proteomes" id="UP000277294"/>
    </source>
</evidence>
<evidence type="ECO:0000256" key="1">
    <source>
        <dbReference type="SAM" id="MobiDB-lite"/>
    </source>
</evidence>
<dbReference type="Pfam" id="PF10387">
    <property type="entry name" value="DUF2442"/>
    <property type="match status" value="1"/>
</dbReference>
<protein>
    <recommendedName>
        <fullName evidence="4">DUF2442 domain-containing protein</fullName>
    </recommendedName>
</protein>
<sequence length="154" mass="16389">MKTIKAREYRGEYSDEVVTDGVLASAIAAGHQRRATQLHAKGVRYLPDFKALAVSFEDQTAVLLPVERYEELAGLSVSELERIEVGYGGSALCLAERDLHVSIAGLVSASKPLMELAATVIAARNGRRTSAAKALAARENGRKGGRPRKLAGAG</sequence>
<feature type="region of interest" description="Disordered" evidence="1">
    <location>
        <begin position="134"/>
        <end position="154"/>
    </location>
</feature>
<dbReference type="Gene3D" id="3.30.2020.40">
    <property type="entry name" value="Uncharacterised protein PF10387, DUF2442"/>
    <property type="match status" value="1"/>
</dbReference>